<dbReference type="GO" id="GO:0009097">
    <property type="term" value="P:isoleucine biosynthetic process"/>
    <property type="evidence" value="ECO:0007669"/>
    <property type="project" value="TreeGrafter"/>
</dbReference>
<gene>
    <name evidence="4" type="primary">dsdA</name>
    <name evidence="6" type="ORF">DFW101_1175</name>
</gene>
<sequence length="446" mass="45593">MAPERGFVPGLDAATEARLRQESSFLWVNPGRRPLAEVRDALAVTWADIIAAADRLARFAPLLAVLFPELAPAGGVIGSELLPVSQFAARLKRQGLPAGDAVYLKADHALPVAGSVKARGGFHAVLCVAERLALAAGLLAGPGDDYRRLAEGPARAVFARHTLSVGSTGNLGLSIGILGRALGFDVTVHMSAEAKAWKKEKLRSLGATVVEHPGDYTAACSVAREEAAASATTHFIDDENSLDLFLGYAVAGLRLPARLAAQGIAVTPERPLCLHLPCGVGGAPGGIALGARLALGDGALAFFAEPTKAPSMLLGLASGRHDAVSVADLGLSGRTMADGLAVSRPSRFVGRLLAPVVDGVFTVTDAAMAASVAALWRDEGLRLEPSAAASAAGPTLVRAADLPRLAGRDATHILWATGGSMLPEADFAAVLAQAPAGQEGDGEPAG</sequence>
<dbReference type="NCBIfam" id="TIGR02035">
    <property type="entry name" value="D_Ser_am_lyase"/>
    <property type="match status" value="1"/>
</dbReference>
<dbReference type="AlphaFoldDB" id="G7Q4G2"/>
<dbReference type="InterPro" id="IPR001926">
    <property type="entry name" value="TrpB-like_PALP"/>
</dbReference>
<dbReference type="GO" id="GO:0030170">
    <property type="term" value="F:pyridoxal phosphate binding"/>
    <property type="evidence" value="ECO:0007669"/>
    <property type="project" value="InterPro"/>
</dbReference>
<organism evidence="6 7">
    <name type="scientific">Solidesulfovibrio carbinoliphilus subsp. oakridgensis</name>
    <dbReference type="NCBI Taxonomy" id="694327"/>
    <lineage>
        <taxon>Bacteria</taxon>
        <taxon>Pseudomonadati</taxon>
        <taxon>Thermodesulfobacteriota</taxon>
        <taxon>Desulfovibrionia</taxon>
        <taxon>Desulfovibrionales</taxon>
        <taxon>Desulfovibrionaceae</taxon>
        <taxon>Solidesulfovibrio</taxon>
    </lineage>
</organism>
<dbReference type="RefSeq" id="WP_009180597.1">
    <property type="nucleotide sequence ID" value="NZ_CM001368.1"/>
</dbReference>
<evidence type="ECO:0000259" key="5">
    <source>
        <dbReference type="Pfam" id="PF00291"/>
    </source>
</evidence>
<dbReference type="InterPro" id="IPR011780">
    <property type="entry name" value="D_Ser_am_lyase"/>
</dbReference>
<evidence type="ECO:0000313" key="7">
    <source>
        <dbReference type="Proteomes" id="UP000004662"/>
    </source>
</evidence>
<dbReference type="Gene3D" id="3.40.50.1100">
    <property type="match status" value="2"/>
</dbReference>
<dbReference type="GO" id="GO:0016836">
    <property type="term" value="F:hydro-lyase activity"/>
    <property type="evidence" value="ECO:0007669"/>
    <property type="project" value="UniProtKB-UniRule"/>
</dbReference>
<reference evidence="7" key="1">
    <citation type="journal article" date="2015" name="Genome Announc.">
        <title>High-Quality Draft Genome Sequence of Desulfovibrio carbinoliphilus FW-101-2B, an Organic Acid-Oxidizing Sulfate-Reducing Bacterium Isolated from Uranium(VI)-Contaminated Groundwater.</title>
        <authorList>
            <person name="Ramsay B.D."/>
            <person name="Hwang C."/>
            <person name="Woo H.L."/>
            <person name="Carroll S.L."/>
            <person name="Lucas S."/>
            <person name="Han J."/>
            <person name="Lapidus A.L."/>
            <person name="Cheng J.F."/>
            <person name="Goodwin L.A."/>
            <person name="Pitluck S."/>
            <person name="Peters L."/>
            <person name="Chertkov O."/>
            <person name="Held B."/>
            <person name="Detter J.C."/>
            <person name="Han C.S."/>
            <person name="Tapia R."/>
            <person name="Land M.L."/>
            <person name="Hauser L.J."/>
            <person name="Kyrpides N.C."/>
            <person name="Ivanova N.N."/>
            <person name="Mikhailova N."/>
            <person name="Pagani I."/>
            <person name="Woyke T."/>
            <person name="Arkin A.P."/>
            <person name="Dehal P."/>
            <person name="Chivian D."/>
            <person name="Criddle C.S."/>
            <person name="Wu W."/>
            <person name="Chakraborty R."/>
            <person name="Hazen T.C."/>
            <person name="Fields M.W."/>
        </authorList>
    </citation>
    <scope>NUCLEOTIDE SEQUENCE [LARGE SCALE GENOMIC DNA]</scope>
    <source>
        <strain evidence="7">FW-101-2B</strain>
    </source>
</reference>
<dbReference type="EMBL" id="CM001368">
    <property type="protein sequence ID" value="EHJ47185.1"/>
    <property type="molecule type" value="Genomic_DNA"/>
</dbReference>
<dbReference type="SUPFAM" id="SSF53686">
    <property type="entry name" value="Tryptophan synthase beta subunit-like PLP-dependent enzymes"/>
    <property type="match status" value="1"/>
</dbReference>
<accession>G7Q4G2</accession>
<keyword evidence="7" id="KW-1185">Reference proteome</keyword>
<evidence type="ECO:0000256" key="1">
    <source>
        <dbReference type="ARBA" id="ARBA00001933"/>
    </source>
</evidence>
<comment type="catalytic activity">
    <reaction evidence="4">
        <text>D-serine = pyruvate + NH4(+)</text>
        <dbReference type="Rhea" id="RHEA:13977"/>
        <dbReference type="ChEBI" id="CHEBI:15361"/>
        <dbReference type="ChEBI" id="CHEBI:28938"/>
        <dbReference type="ChEBI" id="CHEBI:35247"/>
        <dbReference type="EC" id="4.3.1.18"/>
    </reaction>
</comment>
<dbReference type="GO" id="GO:0036088">
    <property type="term" value="P:D-serine catabolic process"/>
    <property type="evidence" value="ECO:0007669"/>
    <property type="project" value="TreeGrafter"/>
</dbReference>
<keyword evidence="2 4" id="KW-0663">Pyridoxal phosphate</keyword>
<comment type="cofactor">
    <cofactor evidence="1 4">
        <name>pyridoxal 5'-phosphate</name>
        <dbReference type="ChEBI" id="CHEBI:597326"/>
    </cofactor>
</comment>
<dbReference type="Pfam" id="PF00291">
    <property type="entry name" value="PALP"/>
    <property type="match status" value="1"/>
</dbReference>
<evidence type="ECO:0000256" key="4">
    <source>
        <dbReference type="HAMAP-Rule" id="MF_01030"/>
    </source>
</evidence>
<evidence type="ECO:0000256" key="2">
    <source>
        <dbReference type="ARBA" id="ARBA00022898"/>
    </source>
</evidence>
<feature type="modified residue" description="N6-(pyridoxal phosphate)lysine" evidence="4">
    <location>
        <position position="117"/>
    </location>
</feature>
<keyword evidence="3 4" id="KW-0456">Lyase</keyword>
<evidence type="ECO:0000313" key="6">
    <source>
        <dbReference type="EMBL" id="EHJ47185.1"/>
    </source>
</evidence>
<proteinExistence type="inferred from homology"/>
<feature type="domain" description="Tryptophan synthase beta chain-like PALP" evidence="5">
    <location>
        <begin position="98"/>
        <end position="403"/>
    </location>
</feature>
<dbReference type="eggNOG" id="COG3048">
    <property type="taxonomic scope" value="Bacteria"/>
</dbReference>
<comment type="similarity">
    <text evidence="4">Belongs to the serine/threonine dehydratase family. DsdA subfamily.</text>
</comment>
<dbReference type="STRING" id="694327.DFW101_1175"/>
<dbReference type="GO" id="GO:0008721">
    <property type="term" value="F:D-serine ammonia-lyase activity"/>
    <property type="evidence" value="ECO:0007669"/>
    <property type="project" value="UniProtKB-EC"/>
</dbReference>
<protein>
    <recommendedName>
        <fullName evidence="4">Probable D-serine dehydratase</fullName>
        <ecNumber evidence="4">4.3.1.18</ecNumber>
    </recommendedName>
    <alternativeName>
        <fullName evidence="4">D-serine deaminase</fullName>
        <shortName evidence="4">DSD</shortName>
    </alternativeName>
</protein>
<dbReference type="NCBIfam" id="NF002823">
    <property type="entry name" value="PRK02991.1"/>
    <property type="match status" value="1"/>
</dbReference>
<dbReference type="EC" id="4.3.1.18" evidence="4"/>
<dbReference type="InterPro" id="IPR050147">
    <property type="entry name" value="Ser/Thr_Dehydratase"/>
</dbReference>
<dbReference type="PANTHER" id="PTHR48078">
    <property type="entry name" value="THREONINE DEHYDRATASE, MITOCHONDRIAL-RELATED"/>
    <property type="match status" value="1"/>
</dbReference>
<dbReference type="HOGENOM" id="CLU_035707_0_0_7"/>
<dbReference type="Proteomes" id="UP000004662">
    <property type="component" value="Chromosome"/>
</dbReference>
<name>G7Q4G2_9BACT</name>
<evidence type="ECO:0000256" key="3">
    <source>
        <dbReference type="ARBA" id="ARBA00023239"/>
    </source>
</evidence>
<dbReference type="HAMAP" id="MF_01030">
    <property type="entry name" value="D_Ser_dehydrat"/>
    <property type="match status" value="1"/>
</dbReference>
<dbReference type="InterPro" id="IPR036052">
    <property type="entry name" value="TrpB-like_PALP_sf"/>
</dbReference>
<dbReference type="PANTHER" id="PTHR48078:SF9">
    <property type="entry name" value="D-SERINE DEHYDRATASE"/>
    <property type="match status" value="1"/>
</dbReference>